<sequence length="232" mass="27492">ILEHLIMVRNRKEKREIVDFDEESMKRAVLNVIDNEISIRAAAREANLVHMILKRYVDKYRNSSEKERLNFHFPPRYDVNKVFPKELEDQLRDYLLTSCRMHHGLTRKNAMMLAYELAKINNLKYPFSWDKNRFASVDWLSGYMKRYPKLAIRKPEATSLGCATSFNRTNITEFFDKLSRACSKFPNGPLPQNIYNLDETSLTTVHITQPSQYYWTKGSKADWSRIRVNCRQ</sequence>
<evidence type="ECO:0000313" key="1">
    <source>
        <dbReference type="EMBL" id="KAJ8926540.1"/>
    </source>
</evidence>
<organism evidence="1 2">
    <name type="scientific">Rhamnusium bicolor</name>
    <dbReference type="NCBI Taxonomy" id="1586634"/>
    <lineage>
        <taxon>Eukaryota</taxon>
        <taxon>Metazoa</taxon>
        <taxon>Ecdysozoa</taxon>
        <taxon>Arthropoda</taxon>
        <taxon>Hexapoda</taxon>
        <taxon>Insecta</taxon>
        <taxon>Pterygota</taxon>
        <taxon>Neoptera</taxon>
        <taxon>Endopterygota</taxon>
        <taxon>Coleoptera</taxon>
        <taxon>Polyphaga</taxon>
        <taxon>Cucujiformia</taxon>
        <taxon>Chrysomeloidea</taxon>
        <taxon>Cerambycidae</taxon>
        <taxon>Lepturinae</taxon>
        <taxon>Rhagiini</taxon>
        <taxon>Rhamnusium</taxon>
    </lineage>
</organism>
<comment type="caution">
    <text evidence="1">The sequence shown here is derived from an EMBL/GenBank/DDBJ whole genome shotgun (WGS) entry which is preliminary data.</text>
</comment>
<gene>
    <name evidence="1" type="ORF">NQ314_021087</name>
</gene>
<dbReference type="Proteomes" id="UP001162156">
    <property type="component" value="Unassembled WGS sequence"/>
</dbReference>
<name>A0AAV8WJZ1_9CUCU</name>
<evidence type="ECO:0008006" key="3">
    <source>
        <dbReference type="Google" id="ProtNLM"/>
    </source>
</evidence>
<accession>A0AAV8WJZ1</accession>
<evidence type="ECO:0000313" key="2">
    <source>
        <dbReference type="Proteomes" id="UP001162156"/>
    </source>
</evidence>
<dbReference type="AlphaFoldDB" id="A0AAV8WJZ1"/>
<reference evidence="1" key="1">
    <citation type="journal article" date="2023" name="Insect Mol. Biol.">
        <title>Genome sequencing provides insights into the evolution of gene families encoding plant cell wall-degrading enzymes in longhorned beetles.</title>
        <authorList>
            <person name="Shin N.R."/>
            <person name="Okamura Y."/>
            <person name="Kirsch R."/>
            <person name="Pauchet Y."/>
        </authorList>
    </citation>
    <scope>NUCLEOTIDE SEQUENCE</scope>
    <source>
        <strain evidence="1">RBIC_L_NR</strain>
    </source>
</reference>
<dbReference type="EMBL" id="JANEYF010005865">
    <property type="protein sequence ID" value="KAJ8926540.1"/>
    <property type="molecule type" value="Genomic_DNA"/>
</dbReference>
<feature type="non-terminal residue" evidence="1">
    <location>
        <position position="1"/>
    </location>
</feature>
<proteinExistence type="predicted"/>
<protein>
    <recommendedName>
        <fullName evidence="3">HTH CENPB-type domain-containing protein</fullName>
    </recommendedName>
</protein>
<keyword evidence="2" id="KW-1185">Reference proteome</keyword>